<organism evidence="1 2">
    <name type="scientific">Lasiosphaeris hirsuta</name>
    <dbReference type="NCBI Taxonomy" id="260670"/>
    <lineage>
        <taxon>Eukaryota</taxon>
        <taxon>Fungi</taxon>
        <taxon>Dikarya</taxon>
        <taxon>Ascomycota</taxon>
        <taxon>Pezizomycotina</taxon>
        <taxon>Sordariomycetes</taxon>
        <taxon>Sordariomycetidae</taxon>
        <taxon>Sordariales</taxon>
        <taxon>Lasiosphaeriaceae</taxon>
        <taxon>Lasiosphaeris</taxon>
    </lineage>
</organism>
<evidence type="ECO:0000313" key="2">
    <source>
        <dbReference type="Proteomes" id="UP001172102"/>
    </source>
</evidence>
<dbReference type="EMBL" id="JAUKUA010000005">
    <property type="protein sequence ID" value="KAK0711887.1"/>
    <property type="molecule type" value="Genomic_DNA"/>
</dbReference>
<comment type="caution">
    <text evidence="1">The sequence shown here is derived from an EMBL/GenBank/DDBJ whole genome shotgun (WGS) entry which is preliminary data.</text>
</comment>
<name>A0AA40A9T3_9PEZI</name>
<gene>
    <name evidence="1" type="ORF">B0H67DRAFT_302547</name>
</gene>
<protein>
    <submittedName>
        <fullName evidence="1">Uncharacterized protein</fullName>
    </submittedName>
</protein>
<accession>A0AA40A9T3</accession>
<keyword evidence="2" id="KW-1185">Reference proteome</keyword>
<dbReference type="AlphaFoldDB" id="A0AA40A9T3"/>
<evidence type="ECO:0000313" key="1">
    <source>
        <dbReference type="EMBL" id="KAK0711887.1"/>
    </source>
</evidence>
<proteinExistence type="predicted"/>
<dbReference type="Proteomes" id="UP001172102">
    <property type="component" value="Unassembled WGS sequence"/>
</dbReference>
<reference evidence="1" key="1">
    <citation type="submission" date="2023-06" db="EMBL/GenBank/DDBJ databases">
        <title>Genome-scale phylogeny and comparative genomics of the fungal order Sordariales.</title>
        <authorList>
            <consortium name="Lawrence Berkeley National Laboratory"/>
            <person name="Hensen N."/>
            <person name="Bonometti L."/>
            <person name="Westerberg I."/>
            <person name="Brannstrom I.O."/>
            <person name="Guillou S."/>
            <person name="Cros-Aarteil S."/>
            <person name="Calhoun S."/>
            <person name="Haridas S."/>
            <person name="Kuo A."/>
            <person name="Mondo S."/>
            <person name="Pangilinan J."/>
            <person name="Riley R."/>
            <person name="Labutti K."/>
            <person name="Andreopoulos B."/>
            <person name="Lipzen A."/>
            <person name="Chen C."/>
            <person name="Yanf M."/>
            <person name="Daum C."/>
            <person name="Ng V."/>
            <person name="Clum A."/>
            <person name="Steindorff A."/>
            <person name="Ohm R."/>
            <person name="Martin F."/>
            <person name="Silar P."/>
            <person name="Natvig D."/>
            <person name="Lalanne C."/>
            <person name="Gautier V."/>
            <person name="Ament-Velasquez S.L."/>
            <person name="Kruys A."/>
            <person name="Hutchinson M.I."/>
            <person name="Powell A.J."/>
            <person name="Barry K."/>
            <person name="Miller A.N."/>
            <person name="Grigoriev I.V."/>
            <person name="Debuchy R."/>
            <person name="Gladieux P."/>
            <person name="Thoren M.H."/>
            <person name="Johannesson H."/>
        </authorList>
    </citation>
    <scope>NUCLEOTIDE SEQUENCE</scope>
    <source>
        <strain evidence="1">SMH4607-1</strain>
    </source>
</reference>
<sequence length="79" mass="8418">MLMFCSLTYAALSLTITKKKSSSAVSMVRSHRSSCCNFGPTLSFNNSDGPLLCRLVDYGGGNATKIANNETFAVPPLPI</sequence>